<accession>A0ABU6KGE1</accession>
<dbReference type="EMBL" id="JARZFX010000005">
    <property type="protein sequence ID" value="MEC5424255.1"/>
    <property type="molecule type" value="Genomic_DNA"/>
</dbReference>
<name>A0ABU6KGE1_9BACI</name>
<comment type="caution">
    <text evidence="1">The sequence shown here is derived from an EMBL/GenBank/DDBJ whole genome shotgun (WGS) entry which is preliminary data.</text>
</comment>
<evidence type="ECO:0000313" key="2">
    <source>
        <dbReference type="Proteomes" id="UP001335737"/>
    </source>
</evidence>
<proteinExistence type="predicted"/>
<protein>
    <submittedName>
        <fullName evidence="1">Uncharacterized protein</fullName>
    </submittedName>
</protein>
<gene>
    <name evidence="1" type="ORF">QGM71_12210</name>
</gene>
<keyword evidence="2" id="KW-1185">Reference proteome</keyword>
<sequence length="112" mass="12698">MKGSIYLIKTSDQKLVPALCLNSLEKYLILAQLRKATFEDISNTQNKAKMGKFNKGKPEREHIKIREKYEIDTVYIGQPQGLKSKSVVMVRKLHKVKKHDLIKGCKGNGGRG</sequence>
<evidence type="ECO:0000313" key="1">
    <source>
        <dbReference type="EMBL" id="MEC5424255.1"/>
    </source>
</evidence>
<organism evidence="1 2">
    <name type="scientific">Virgibacillus tibetensis</name>
    <dbReference type="NCBI Taxonomy" id="3042313"/>
    <lineage>
        <taxon>Bacteria</taxon>
        <taxon>Bacillati</taxon>
        <taxon>Bacillota</taxon>
        <taxon>Bacilli</taxon>
        <taxon>Bacillales</taxon>
        <taxon>Bacillaceae</taxon>
        <taxon>Virgibacillus</taxon>
    </lineage>
</organism>
<reference evidence="1 2" key="1">
    <citation type="journal article" date="2024" name="Int. J. Syst. Evol. Microbiol.">
        <title>Virgibacillus tibetensis sp. nov., isolated from salt lake on the Tibetan Plateau of China.</title>
        <authorList>
            <person name="Phurbu D."/>
            <person name="Liu Z.-X."/>
            <person name="Wang R."/>
            <person name="Zheng Y.-Y."/>
            <person name="Liu H.-C."/>
            <person name="Zhou Y.-G."/>
            <person name="Yu Y.-J."/>
            <person name="Li A.-H."/>
        </authorList>
    </citation>
    <scope>NUCLEOTIDE SEQUENCE [LARGE SCALE GENOMIC DNA]</scope>
    <source>
        <strain evidence="1 2">C22-A2</strain>
    </source>
</reference>
<dbReference type="RefSeq" id="WP_327607823.1">
    <property type="nucleotide sequence ID" value="NZ_JARZFX010000005.1"/>
</dbReference>
<dbReference type="Proteomes" id="UP001335737">
    <property type="component" value="Unassembled WGS sequence"/>
</dbReference>